<comment type="caution">
    <text evidence="2">The sequence shown here is derived from an EMBL/GenBank/DDBJ whole genome shotgun (WGS) entry which is preliminary data.</text>
</comment>
<dbReference type="Proteomes" id="UP001328107">
    <property type="component" value="Unassembled WGS sequence"/>
</dbReference>
<dbReference type="EMBL" id="BTRK01000002">
    <property type="protein sequence ID" value="GMR39260.1"/>
    <property type="molecule type" value="Genomic_DNA"/>
</dbReference>
<feature type="non-terminal residue" evidence="2">
    <location>
        <position position="1"/>
    </location>
</feature>
<reference evidence="3" key="1">
    <citation type="submission" date="2022-10" db="EMBL/GenBank/DDBJ databases">
        <title>Genome assembly of Pristionchus species.</title>
        <authorList>
            <person name="Yoshida K."/>
            <person name="Sommer R.J."/>
        </authorList>
    </citation>
    <scope>NUCLEOTIDE SEQUENCE [LARGE SCALE GENOMIC DNA]</scope>
    <source>
        <strain evidence="3">RS5460</strain>
    </source>
</reference>
<proteinExistence type="predicted"/>
<keyword evidence="3" id="KW-1185">Reference proteome</keyword>
<protein>
    <submittedName>
        <fullName evidence="2">Uncharacterized protein</fullName>
    </submittedName>
</protein>
<gene>
    <name evidence="2" type="ORF">PMAYCL1PPCAC_09455</name>
</gene>
<evidence type="ECO:0000313" key="3">
    <source>
        <dbReference type="Proteomes" id="UP001328107"/>
    </source>
</evidence>
<dbReference type="AlphaFoldDB" id="A0AAN5CC89"/>
<feature type="chain" id="PRO_5042944178" evidence="1">
    <location>
        <begin position="26"/>
        <end position="351"/>
    </location>
</feature>
<keyword evidence="1" id="KW-0732">Signal</keyword>
<sequence length="351" mass="39556">WTAGYTNLGMRLLACLLALAPFASGEVKFAYSTLYDIYDFRTREVPLPRCDNGCLIFAAIVEKQYWYLDQVIVHDYSTGKDMSIGKISKLQDASTSQKLPYDLPKGNYSILDYNGMTPENMLTDLAIYVVDRTKALSVDYEIYDAGSMARANVVPKGVVTVLGARRFVVKADKGAANSFTARLTGFDNAVDNNVDQCNYAYKTQNFDGFEFHVNGPLISIVFDKKNLVALQTNYDWQNVRDLSKAGFIAPPGFNGCAKLDQTKVFRQWQVGFYGEEFDLHSSTKLRVTWDVDCNVTQDIVIKDMTNSKRNTVSGVKKNVQILMDNTDFVNSYYNEAAPPHWFIARHTPTRV</sequence>
<evidence type="ECO:0000256" key="1">
    <source>
        <dbReference type="SAM" id="SignalP"/>
    </source>
</evidence>
<accession>A0AAN5CC89</accession>
<feature type="signal peptide" evidence="1">
    <location>
        <begin position="1"/>
        <end position="25"/>
    </location>
</feature>
<name>A0AAN5CC89_9BILA</name>
<organism evidence="2 3">
    <name type="scientific">Pristionchus mayeri</name>
    <dbReference type="NCBI Taxonomy" id="1317129"/>
    <lineage>
        <taxon>Eukaryota</taxon>
        <taxon>Metazoa</taxon>
        <taxon>Ecdysozoa</taxon>
        <taxon>Nematoda</taxon>
        <taxon>Chromadorea</taxon>
        <taxon>Rhabditida</taxon>
        <taxon>Rhabditina</taxon>
        <taxon>Diplogasteromorpha</taxon>
        <taxon>Diplogasteroidea</taxon>
        <taxon>Neodiplogasteridae</taxon>
        <taxon>Pristionchus</taxon>
    </lineage>
</organism>
<evidence type="ECO:0000313" key="2">
    <source>
        <dbReference type="EMBL" id="GMR39260.1"/>
    </source>
</evidence>